<gene>
    <name evidence="3" type="ORF">C440_01335</name>
</gene>
<dbReference type="InterPro" id="IPR058271">
    <property type="entry name" value="DUF7965"/>
</dbReference>
<proteinExistence type="predicted"/>
<feature type="transmembrane region" description="Helical" evidence="1">
    <location>
        <begin position="130"/>
        <end position="158"/>
    </location>
</feature>
<dbReference type="STRING" id="662479.C440_01335"/>
<organism evidence="3 4">
    <name type="scientific">Haloferax mucosum ATCC BAA-1512</name>
    <dbReference type="NCBI Taxonomy" id="662479"/>
    <lineage>
        <taxon>Archaea</taxon>
        <taxon>Methanobacteriati</taxon>
        <taxon>Methanobacteriota</taxon>
        <taxon>Stenosarchaea group</taxon>
        <taxon>Halobacteria</taxon>
        <taxon>Halobacteriales</taxon>
        <taxon>Haloferacaceae</taxon>
        <taxon>Haloferax</taxon>
    </lineage>
</organism>
<dbReference type="OrthoDB" id="293774at2157"/>
<dbReference type="RefSeq" id="WP_008317504.1">
    <property type="nucleotide sequence ID" value="NZ_AOLN01000001.1"/>
</dbReference>
<evidence type="ECO:0000256" key="1">
    <source>
        <dbReference type="SAM" id="Phobius"/>
    </source>
</evidence>
<evidence type="ECO:0000259" key="2">
    <source>
        <dbReference type="Pfam" id="PF25913"/>
    </source>
</evidence>
<dbReference type="PATRIC" id="fig|662479.7.peg.278"/>
<protein>
    <recommendedName>
        <fullName evidence="2">DUF7965 domain-containing protein</fullName>
    </recommendedName>
</protein>
<keyword evidence="4" id="KW-1185">Reference proteome</keyword>
<feature type="transmembrane region" description="Helical" evidence="1">
    <location>
        <begin position="40"/>
        <end position="60"/>
    </location>
</feature>
<comment type="caution">
    <text evidence="3">The sequence shown here is derived from an EMBL/GenBank/DDBJ whole genome shotgun (WGS) entry which is preliminary data.</text>
</comment>
<keyword evidence="1" id="KW-0812">Transmembrane</keyword>
<feature type="domain" description="DUF7965" evidence="2">
    <location>
        <begin position="7"/>
        <end position="174"/>
    </location>
</feature>
<dbReference type="Proteomes" id="UP000011550">
    <property type="component" value="Unassembled WGS sequence"/>
</dbReference>
<dbReference type="Pfam" id="PF25913">
    <property type="entry name" value="DUF7965"/>
    <property type="match status" value="1"/>
</dbReference>
<dbReference type="AlphaFoldDB" id="M0ISF6"/>
<name>M0ISF6_9EURY</name>
<dbReference type="EMBL" id="AOLN01000001">
    <property type="protein sequence ID" value="ELZ98957.1"/>
    <property type="molecule type" value="Genomic_DNA"/>
</dbReference>
<reference evidence="3 4" key="1">
    <citation type="journal article" date="2014" name="PLoS Genet.">
        <title>Phylogenetically driven sequencing of extremely halophilic archaea reveals strategies for static and dynamic osmo-response.</title>
        <authorList>
            <person name="Becker E.A."/>
            <person name="Seitzer P.M."/>
            <person name="Tritt A."/>
            <person name="Larsen D."/>
            <person name="Krusor M."/>
            <person name="Yao A.I."/>
            <person name="Wu D."/>
            <person name="Madern D."/>
            <person name="Eisen J.A."/>
            <person name="Darling A.E."/>
            <person name="Facciotti M.T."/>
        </authorList>
    </citation>
    <scope>NUCLEOTIDE SEQUENCE [LARGE SCALE GENOMIC DNA]</scope>
    <source>
        <strain evidence="3 4">ATCC BAA-1512</strain>
    </source>
</reference>
<keyword evidence="1" id="KW-1133">Transmembrane helix</keyword>
<sequence>MGDADWFEVWVVSTFNLVILSLVALFIAHTSGGLAGSLSGFGTVPGVLVFGYLWALTVASTRRALRVGGLDDRPEGGLRSLVWYGFVGGARIGSAFVLGIVAVFFLIVFLTNPVQAVTPVGNIAENISQVASFALIVLFIVSIAGLIGGVIGGLSVLLDVSLYGAATRLTERMTETPRRSNTSDAGE</sequence>
<accession>M0ISF6</accession>
<keyword evidence="1" id="KW-0472">Membrane</keyword>
<evidence type="ECO:0000313" key="3">
    <source>
        <dbReference type="EMBL" id="ELZ98957.1"/>
    </source>
</evidence>
<feature type="transmembrane region" description="Helical" evidence="1">
    <location>
        <begin position="81"/>
        <end position="110"/>
    </location>
</feature>
<evidence type="ECO:0000313" key="4">
    <source>
        <dbReference type="Proteomes" id="UP000011550"/>
    </source>
</evidence>
<feature type="transmembrane region" description="Helical" evidence="1">
    <location>
        <begin position="7"/>
        <end position="28"/>
    </location>
</feature>